<name>A0A1V4D282_9ACTN</name>
<sequence>MNTLAHGFAGGDGPGPWILLVPLMWALVVGGAVFALRRAGRRGRAPWRHGPGPVDFGERSPIAVLGRRFAAGEIDEDEYWRRLSVLDEQFGRHAAKGGAL</sequence>
<accession>A0A1V4D282</accession>
<evidence type="ECO:0000259" key="2">
    <source>
        <dbReference type="Pfam" id="PF09851"/>
    </source>
</evidence>
<protein>
    <recommendedName>
        <fullName evidence="2">SHOCT domain-containing protein</fullName>
    </recommendedName>
</protein>
<evidence type="ECO:0000313" key="4">
    <source>
        <dbReference type="Proteomes" id="UP000033615"/>
    </source>
</evidence>
<dbReference type="Proteomes" id="UP000033615">
    <property type="component" value="Unassembled WGS sequence"/>
</dbReference>
<keyword evidence="1" id="KW-0812">Transmembrane</keyword>
<keyword evidence="1" id="KW-0472">Membrane</keyword>
<dbReference type="OrthoDB" id="3748887at2"/>
<gene>
    <name evidence="3" type="ORF">VT50_0222615</name>
</gene>
<proteinExistence type="predicted"/>
<evidence type="ECO:0000256" key="1">
    <source>
        <dbReference type="SAM" id="Phobius"/>
    </source>
</evidence>
<dbReference type="InterPro" id="IPR018649">
    <property type="entry name" value="SHOCT"/>
</dbReference>
<feature type="domain" description="SHOCT" evidence="2">
    <location>
        <begin position="61"/>
        <end position="86"/>
    </location>
</feature>
<keyword evidence="4" id="KW-1185">Reference proteome</keyword>
<dbReference type="AlphaFoldDB" id="A0A1V4D282"/>
<dbReference type="EMBL" id="LAKD02000055">
    <property type="protein sequence ID" value="OPF76981.1"/>
    <property type="molecule type" value="Genomic_DNA"/>
</dbReference>
<evidence type="ECO:0000313" key="3">
    <source>
        <dbReference type="EMBL" id="OPF76981.1"/>
    </source>
</evidence>
<dbReference type="RefSeq" id="WP_046084600.1">
    <property type="nucleotide sequence ID" value="NZ_LAKD02000055.1"/>
</dbReference>
<feature type="transmembrane region" description="Helical" evidence="1">
    <location>
        <begin position="17"/>
        <end position="36"/>
    </location>
</feature>
<dbReference type="Pfam" id="PF09851">
    <property type="entry name" value="SHOCT"/>
    <property type="match status" value="1"/>
</dbReference>
<keyword evidence="1" id="KW-1133">Transmembrane helix</keyword>
<organism evidence="3 4">
    <name type="scientific">Streptomyces antioxidans</name>
    <dbReference type="NCBI Taxonomy" id="1507734"/>
    <lineage>
        <taxon>Bacteria</taxon>
        <taxon>Bacillati</taxon>
        <taxon>Actinomycetota</taxon>
        <taxon>Actinomycetes</taxon>
        <taxon>Kitasatosporales</taxon>
        <taxon>Streptomycetaceae</taxon>
        <taxon>Streptomyces</taxon>
    </lineage>
</organism>
<reference evidence="3" key="1">
    <citation type="submission" date="2016-12" db="EMBL/GenBank/DDBJ databases">
        <title>Genome sequence of Streptomyces antioxidans MUSC 164.</title>
        <authorList>
            <person name="Lee L.-H."/>
            <person name="Ser H.-L."/>
        </authorList>
    </citation>
    <scope>NUCLEOTIDE SEQUENCE [LARGE SCALE GENOMIC DNA]</scope>
    <source>
        <strain evidence="3">MUSC 164</strain>
    </source>
</reference>
<comment type="caution">
    <text evidence="3">The sequence shown here is derived from an EMBL/GenBank/DDBJ whole genome shotgun (WGS) entry which is preliminary data.</text>
</comment>